<protein>
    <submittedName>
        <fullName evidence="2">SDR family oxidoreductase</fullName>
    </submittedName>
</protein>
<dbReference type="PROSITE" id="PS00061">
    <property type="entry name" value="ADH_SHORT"/>
    <property type="match status" value="1"/>
</dbReference>
<organism evidence="2 3">
    <name type="scientific">Pelovirga terrestris</name>
    <dbReference type="NCBI Taxonomy" id="2771352"/>
    <lineage>
        <taxon>Bacteria</taxon>
        <taxon>Pseudomonadati</taxon>
        <taxon>Thermodesulfobacteriota</taxon>
        <taxon>Desulfuromonadia</taxon>
        <taxon>Geobacterales</taxon>
        <taxon>Geobacteraceae</taxon>
        <taxon>Pelovirga</taxon>
    </lineage>
</organism>
<evidence type="ECO:0000313" key="3">
    <source>
        <dbReference type="Proteomes" id="UP000632828"/>
    </source>
</evidence>
<dbReference type="GO" id="GO:0016616">
    <property type="term" value="F:oxidoreductase activity, acting on the CH-OH group of donors, NAD or NADP as acceptor"/>
    <property type="evidence" value="ECO:0007669"/>
    <property type="project" value="TreeGrafter"/>
</dbReference>
<dbReference type="GO" id="GO:0030497">
    <property type="term" value="P:fatty acid elongation"/>
    <property type="evidence" value="ECO:0007669"/>
    <property type="project" value="TreeGrafter"/>
</dbReference>
<proteinExistence type="inferred from homology"/>
<dbReference type="PANTHER" id="PTHR42760:SF40">
    <property type="entry name" value="3-OXOACYL-[ACYL-CARRIER-PROTEIN] REDUCTASE, CHLOROPLASTIC"/>
    <property type="match status" value="1"/>
</dbReference>
<dbReference type="Pfam" id="PF13561">
    <property type="entry name" value="adh_short_C2"/>
    <property type="match status" value="1"/>
</dbReference>
<dbReference type="PRINTS" id="PR00081">
    <property type="entry name" value="GDHRDH"/>
</dbReference>
<sequence length="248" mass="26447">MMTKIDKVPPVVLVTGGARGIGRGIALRLLKDGFRVVIADMDDEAGRRLVIESAGEIAAIRTDVAAEESVKALFEQISADFGRLDGLINNAGIARAHAVPLEQLELADWNRLLATNLTGVFLCSKYGIPLLRPCRGAIVHIASTRALQSEADTEAYSAGKGGVVALTHAMAISLGPQIRVNCISPGWIHVTNDTLQPRDHAQHPAGRVGTPEDIAGLVAYLISEQAGFITGQNFVVDGGMTRRMMYVD</sequence>
<reference evidence="2" key="1">
    <citation type="submission" date="2020-09" db="EMBL/GenBank/DDBJ databases">
        <title>Pelobacter alkaliphilus sp. nov., a novel anaerobic arsenate-reducing bacterium from terrestrial mud volcano.</title>
        <authorList>
            <person name="Khomyakova M.A."/>
            <person name="Merkel A.Y."/>
            <person name="Slobodkin A.I."/>
        </authorList>
    </citation>
    <scope>NUCLEOTIDE SEQUENCE</scope>
    <source>
        <strain evidence="2">M08fum</strain>
    </source>
</reference>
<dbReference type="PRINTS" id="PR00080">
    <property type="entry name" value="SDRFAMILY"/>
</dbReference>
<comment type="caution">
    <text evidence="2">The sequence shown here is derived from an EMBL/GenBank/DDBJ whole genome shotgun (WGS) entry which is preliminary data.</text>
</comment>
<dbReference type="Proteomes" id="UP000632828">
    <property type="component" value="Unassembled WGS sequence"/>
</dbReference>
<comment type="similarity">
    <text evidence="1">Belongs to the short-chain dehydrogenases/reductases (SDR) family.</text>
</comment>
<dbReference type="InterPro" id="IPR036291">
    <property type="entry name" value="NAD(P)-bd_dom_sf"/>
</dbReference>
<dbReference type="AlphaFoldDB" id="A0A8J6QRQ4"/>
<evidence type="ECO:0000313" key="2">
    <source>
        <dbReference type="EMBL" id="MBD1400390.1"/>
    </source>
</evidence>
<dbReference type="Gene3D" id="3.40.50.720">
    <property type="entry name" value="NAD(P)-binding Rossmann-like Domain"/>
    <property type="match status" value="1"/>
</dbReference>
<dbReference type="FunFam" id="3.40.50.720:FF:000084">
    <property type="entry name" value="Short-chain dehydrogenase reductase"/>
    <property type="match status" value="1"/>
</dbReference>
<keyword evidence="3" id="KW-1185">Reference proteome</keyword>
<gene>
    <name evidence="2" type="ORF">ICT70_06880</name>
</gene>
<name>A0A8J6QRQ4_9BACT</name>
<dbReference type="EMBL" id="JACWUN010000006">
    <property type="protein sequence ID" value="MBD1400390.1"/>
    <property type="molecule type" value="Genomic_DNA"/>
</dbReference>
<dbReference type="InterPro" id="IPR002347">
    <property type="entry name" value="SDR_fam"/>
</dbReference>
<accession>A0A8J6QRQ4</accession>
<evidence type="ECO:0000256" key="1">
    <source>
        <dbReference type="ARBA" id="ARBA00006484"/>
    </source>
</evidence>
<dbReference type="SUPFAM" id="SSF51735">
    <property type="entry name" value="NAD(P)-binding Rossmann-fold domains"/>
    <property type="match status" value="1"/>
</dbReference>
<dbReference type="RefSeq" id="WP_191154847.1">
    <property type="nucleotide sequence ID" value="NZ_JACWUN010000006.1"/>
</dbReference>
<dbReference type="PANTHER" id="PTHR42760">
    <property type="entry name" value="SHORT-CHAIN DEHYDROGENASES/REDUCTASES FAMILY MEMBER"/>
    <property type="match status" value="1"/>
</dbReference>
<dbReference type="InterPro" id="IPR020904">
    <property type="entry name" value="Sc_DH/Rdtase_CS"/>
</dbReference>